<dbReference type="Gene3D" id="3.40.50.150">
    <property type="entry name" value="Vaccinia Virus protein VP39"/>
    <property type="match status" value="1"/>
</dbReference>
<keyword evidence="1 4" id="KW-0489">Methyltransferase</keyword>
<evidence type="ECO:0000313" key="4">
    <source>
        <dbReference type="EMBL" id="GAA2489142.1"/>
    </source>
</evidence>
<keyword evidence="3" id="KW-0949">S-adenosyl-L-methionine</keyword>
<dbReference type="RefSeq" id="WP_346075513.1">
    <property type="nucleotide sequence ID" value="NZ_BAAATL010000016.1"/>
</dbReference>
<dbReference type="Pfam" id="PF13578">
    <property type="entry name" value="Methyltransf_24"/>
    <property type="match status" value="1"/>
</dbReference>
<dbReference type="Proteomes" id="UP001501721">
    <property type="component" value="Unassembled WGS sequence"/>
</dbReference>
<proteinExistence type="predicted"/>
<dbReference type="InterPro" id="IPR002935">
    <property type="entry name" value="SAM_O-MeTrfase"/>
</dbReference>
<protein>
    <submittedName>
        <fullName evidence="4">Class I SAM-dependent methyltransferase</fullName>
    </submittedName>
</protein>
<dbReference type="PANTHER" id="PTHR43167">
    <property type="entry name" value="PUTATIVE (AFU_ORTHOLOGUE AFUA_6G01830)-RELATED"/>
    <property type="match status" value="1"/>
</dbReference>
<dbReference type="PANTHER" id="PTHR43167:SF1">
    <property type="entry name" value="PUTATIVE (AFU_ORTHOLOGUE AFUA_6G01830)-RELATED"/>
    <property type="match status" value="1"/>
</dbReference>
<evidence type="ECO:0000256" key="3">
    <source>
        <dbReference type="ARBA" id="ARBA00022691"/>
    </source>
</evidence>
<evidence type="ECO:0000256" key="2">
    <source>
        <dbReference type="ARBA" id="ARBA00022679"/>
    </source>
</evidence>
<reference evidence="5" key="1">
    <citation type="journal article" date="2019" name="Int. J. Syst. Evol. Microbiol.">
        <title>The Global Catalogue of Microorganisms (GCM) 10K type strain sequencing project: providing services to taxonomists for standard genome sequencing and annotation.</title>
        <authorList>
            <consortium name="The Broad Institute Genomics Platform"/>
            <consortium name="The Broad Institute Genome Sequencing Center for Infectious Disease"/>
            <person name="Wu L."/>
            <person name="Ma J."/>
        </authorList>
    </citation>
    <scope>NUCLEOTIDE SEQUENCE [LARGE SCALE GENOMIC DNA]</scope>
    <source>
        <strain evidence="5">JCM 6923</strain>
    </source>
</reference>
<dbReference type="InterPro" id="IPR029063">
    <property type="entry name" value="SAM-dependent_MTases_sf"/>
</dbReference>
<evidence type="ECO:0000313" key="5">
    <source>
        <dbReference type="Proteomes" id="UP001501721"/>
    </source>
</evidence>
<keyword evidence="5" id="KW-1185">Reference proteome</keyword>
<dbReference type="GO" id="GO:0008168">
    <property type="term" value="F:methyltransferase activity"/>
    <property type="evidence" value="ECO:0007669"/>
    <property type="project" value="UniProtKB-KW"/>
</dbReference>
<organism evidence="4 5">
    <name type="scientific">Streptomyces graminearus</name>
    <dbReference type="NCBI Taxonomy" id="284030"/>
    <lineage>
        <taxon>Bacteria</taxon>
        <taxon>Bacillati</taxon>
        <taxon>Actinomycetota</taxon>
        <taxon>Actinomycetes</taxon>
        <taxon>Kitasatosporales</taxon>
        <taxon>Streptomycetaceae</taxon>
        <taxon>Streptomyces</taxon>
    </lineage>
</organism>
<accession>A0ABP5YYB1</accession>
<sequence>MTERAARTAAYAPSPLDDRARAVVDRLHAHSRRQTRTALAPMLAHAVTSRLREGTWDPTRSADGKAWLADKLVALDPHKAALCHQLCRAIGARRVVEAGTSYGVSTIYLAAAVRDNVADGTSLPHQDGGLPEARVFGTEHEPAKVAEARANIAAAGLSEHVDILVGDLRETLTTVQGPIDFMLVDIWIPMALPALRIVTPLLRPGALVVCDNVVSGRRQYADYLAHVRDPAGPFTSVTLPGHGGLEVSRKN</sequence>
<dbReference type="SUPFAM" id="SSF53335">
    <property type="entry name" value="S-adenosyl-L-methionine-dependent methyltransferases"/>
    <property type="match status" value="1"/>
</dbReference>
<comment type="caution">
    <text evidence="4">The sequence shown here is derived from an EMBL/GenBank/DDBJ whole genome shotgun (WGS) entry which is preliminary data.</text>
</comment>
<gene>
    <name evidence="4" type="ORF">GCM10010422_39280</name>
</gene>
<dbReference type="GO" id="GO:0032259">
    <property type="term" value="P:methylation"/>
    <property type="evidence" value="ECO:0007669"/>
    <property type="project" value="UniProtKB-KW"/>
</dbReference>
<evidence type="ECO:0000256" key="1">
    <source>
        <dbReference type="ARBA" id="ARBA00022603"/>
    </source>
</evidence>
<dbReference type="EMBL" id="BAAATL010000016">
    <property type="protein sequence ID" value="GAA2489142.1"/>
    <property type="molecule type" value="Genomic_DNA"/>
</dbReference>
<name>A0ABP5YYB1_9ACTN</name>
<dbReference type="PROSITE" id="PS51682">
    <property type="entry name" value="SAM_OMT_I"/>
    <property type="match status" value="1"/>
</dbReference>
<keyword evidence="2" id="KW-0808">Transferase</keyword>